<dbReference type="InterPro" id="IPR022657">
    <property type="entry name" value="De-COase2_CS"/>
</dbReference>
<feature type="modified residue" description="N6-(pyridoxal phosphate)lysine" evidence="9">
    <location>
        <position position="77"/>
    </location>
</feature>
<dbReference type="InterPro" id="IPR009006">
    <property type="entry name" value="Ala_racemase/Decarboxylase_C"/>
</dbReference>
<dbReference type="PROSITE" id="PS00879">
    <property type="entry name" value="ODR_DC_2_2"/>
    <property type="match status" value="1"/>
</dbReference>
<comment type="caution">
    <text evidence="11">The sequence shown here is derived from an EMBL/GenBank/DDBJ whole genome shotgun (WGS) entry which is preliminary data.</text>
</comment>
<dbReference type="AlphaFoldDB" id="A0AAP0L4X1"/>
<dbReference type="GO" id="GO:0033387">
    <property type="term" value="P:putrescine biosynthetic process from arginine, via ornithine"/>
    <property type="evidence" value="ECO:0007669"/>
    <property type="project" value="TreeGrafter"/>
</dbReference>
<dbReference type="FunFam" id="3.20.20.10:FF:000005">
    <property type="entry name" value="Ornithine decarboxylase"/>
    <property type="match status" value="1"/>
</dbReference>
<dbReference type="InterPro" id="IPR022653">
    <property type="entry name" value="De-COase2_pyr-phos_BS"/>
</dbReference>
<keyword evidence="12" id="KW-1185">Reference proteome</keyword>
<dbReference type="PROSITE" id="PS00878">
    <property type="entry name" value="ODR_DC_2_1"/>
    <property type="match status" value="1"/>
</dbReference>
<protein>
    <recommendedName>
        <fullName evidence="6">ornithine decarboxylase</fullName>
        <ecNumber evidence="6">4.1.1.17</ecNumber>
    </recommendedName>
</protein>
<keyword evidence="4" id="KW-0456">Lyase</keyword>
<evidence type="ECO:0000256" key="6">
    <source>
        <dbReference type="ARBA" id="ARBA00034138"/>
    </source>
</evidence>
<evidence type="ECO:0000256" key="5">
    <source>
        <dbReference type="ARBA" id="ARBA00034115"/>
    </source>
</evidence>
<evidence type="ECO:0000256" key="4">
    <source>
        <dbReference type="ARBA" id="ARBA00023239"/>
    </source>
</evidence>
<comment type="subunit">
    <text evidence="7">Homodimer. Only the dimer is catalytically active, as the active sites are constructed of residues from both monomers.</text>
</comment>
<dbReference type="InterPro" id="IPR022644">
    <property type="entry name" value="De-COase2_N"/>
</dbReference>
<evidence type="ECO:0000256" key="3">
    <source>
        <dbReference type="ARBA" id="ARBA00022898"/>
    </source>
</evidence>
<dbReference type="InterPro" id="IPR000183">
    <property type="entry name" value="Orn/DAP/Arg_de-COase"/>
</dbReference>
<evidence type="ECO:0000256" key="7">
    <source>
        <dbReference type="ARBA" id="ARBA00046672"/>
    </source>
</evidence>
<dbReference type="EMBL" id="JBBNAF010000002">
    <property type="protein sequence ID" value="KAK9164608.1"/>
    <property type="molecule type" value="Genomic_DNA"/>
</dbReference>
<dbReference type="Gene3D" id="2.40.37.10">
    <property type="entry name" value="Lyase, Ornithine Decarboxylase, Chain A, domain 1"/>
    <property type="match status" value="1"/>
</dbReference>
<accession>A0AAP0L4X1</accession>
<dbReference type="SUPFAM" id="SSF51419">
    <property type="entry name" value="PLP-binding barrel"/>
    <property type="match status" value="1"/>
</dbReference>
<evidence type="ECO:0000259" key="10">
    <source>
        <dbReference type="Pfam" id="PF02784"/>
    </source>
</evidence>
<keyword evidence="3 9" id="KW-0663">Pyridoxal phosphate</keyword>
<proteinExistence type="inferred from homology"/>
<comment type="cofactor">
    <cofactor evidence="1 9">
        <name>pyridoxal 5'-phosphate</name>
        <dbReference type="ChEBI" id="CHEBI:597326"/>
    </cofactor>
</comment>
<evidence type="ECO:0000256" key="1">
    <source>
        <dbReference type="ARBA" id="ARBA00001933"/>
    </source>
</evidence>
<feature type="domain" description="Orn/DAP/Arg decarboxylase 2 N-terminal" evidence="10">
    <location>
        <begin position="54"/>
        <end position="288"/>
    </location>
</feature>
<evidence type="ECO:0000256" key="2">
    <source>
        <dbReference type="ARBA" id="ARBA00008872"/>
    </source>
</evidence>
<dbReference type="PRINTS" id="PR01182">
    <property type="entry name" value="ORNDCRBXLASE"/>
</dbReference>
<dbReference type="InterPro" id="IPR002433">
    <property type="entry name" value="Orn_de-COase"/>
</dbReference>
<dbReference type="SUPFAM" id="SSF50621">
    <property type="entry name" value="Alanine racemase C-terminal domain-like"/>
    <property type="match status" value="1"/>
</dbReference>
<dbReference type="GO" id="GO:0004586">
    <property type="term" value="F:ornithine decarboxylase activity"/>
    <property type="evidence" value="ECO:0007669"/>
    <property type="project" value="UniProtKB-EC"/>
</dbReference>
<dbReference type="CDD" id="cd00622">
    <property type="entry name" value="PLPDE_III_ODC"/>
    <property type="match status" value="1"/>
</dbReference>
<dbReference type="Proteomes" id="UP001420932">
    <property type="component" value="Unassembled WGS sequence"/>
</dbReference>
<organism evidence="11 12">
    <name type="scientific">Stephania yunnanensis</name>
    <dbReference type="NCBI Taxonomy" id="152371"/>
    <lineage>
        <taxon>Eukaryota</taxon>
        <taxon>Viridiplantae</taxon>
        <taxon>Streptophyta</taxon>
        <taxon>Embryophyta</taxon>
        <taxon>Tracheophyta</taxon>
        <taxon>Spermatophyta</taxon>
        <taxon>Magnoliopsida</taxon>
        <taxon>Ranunculales</taxon>
        <taxon>Menispermaceae</taxon>
        <taxon>Menispermoideae</taxon>
        <taxon>Cissampelideae</taxon>
        <taxon>Stephania</taxon>
    </lineage>
</organism>
<evidence type="ECO:0000313" key="12">
    <source>
        <dbReference type="Proteomes" id="UP001420932"/>
    </source>
</evidence>
<dbReference type="PANTHER" id="PTHR11482:SF6">
    <property type="entry name" value="ORNITHINE DECARBOXYLASE 1-RELATED"/>
    <property type="match status" value="1"/>
</dbReference>
<dbReference type="Gene3D" id="3.20.20.10">
    <property type="entry name" value="Alanine racemase"/>
    <property type="match status" value="1"/>
</dbReference>
<gene>
    <name evidence="11" type="ORF">Syun_005510</name>
</gene>
<dbReference type="GO" id="GO:0005737">
    <property type="term" value="C:cytoplasm"/>
    <property type="evidence" value="ECO:0007669"/>
    <property type="project" value="TreeGrafter"/>
</dbReference>
<dbReference type="PANTHER" id="PTHR11482">
    <property type="entry name" value="ARGININE/DIAMINOPIMELATE/ORNITHINE DECARBOXYLASE"/>
    <property type="match status" value="1"/>
</dbReference>
<comment type="catalytic activity">
    <reaction evidence="8">
        <text>L-ornithine + H(+) = putrescine + CO2</text>
        <dbReference type="Rhea" id="RHEA:22964"/>
        <dbReference type="ChEBI" id="CHEBI:15378"/>
        <dbReference type="ChEBI" id="CHEBI:16526"/>
        <dbReference type="ChEBI" id="CHEBI:46911"/>
        <dbReference type="ChEBI" id="CHEBI:326268"/>
        <dbReference type="EC" id="4.1.1.17"/>
    </reaction>
</comment>
<dbReference type="PRINTS" id="PR01179">
    <property type="entry name" value="ODADCRBXLASE"/>
</dbReference>
<dbReference type="Pfam" id="PF02784">
    <property type="entry name" value="Orn_Arg_deC_N"/>
    <property type="match status" value="1"/>
</dbReference>
<sequence>MGSYPISVHALINAPALKGKTVTSLSRDGLEDFVMSKNLKTQELEEPFFLLDLGTVVSLMNKWTRSLPSIQPFYAVKCNPNPAFLSALAALGASFDCASKAEIEAILALSVSADRIVFANTCKANAHIRYAASVGVNLATFDSIEEVEKIGRWHPKCALLLRIKPLLDDGVARFPLGAKFGALPEEVVPLLQAARAARLNVAGVSFHVGSVVLDSTAYRGAIAAARAVFDTATELGMPKMNILDMGGGFTAGSQFDETAAIIKAAVNTYFDSELPGLRVIAEPGRFFAETSFTLVANIIGKRVRGTLREYWINDGIYRSMNCIIHNDVPVTAIPFACASNSVNPTCREAQTFISTVFGPTCDPLDTVLREYQLPEMQVNDWLVFPNMGAYAAACGSSFNGFKTSAITTHLVITPAIAN</sequence>
<comment type="pathway">
    <text evidence="5">Amine and polyamine biosynthesis; putrescine biosynthesis via L-ornithine pathway; putrescine from L-ornithine: step 1/1.</text>
</comment>
<reference evidence="11 12" key="1">
    <citation type="submission" date="2024-01" db="EMBL/GenBank/DDBJ databases">
        <title>Genome assemblies of Stephania.</title>
        <authorList>
            <person name="Yang L."/>
        </authorList>
    </citation>
    <scope>NUCLEOTIDE SEQUENCE [LARGE SCALE GENOMIC DNA]</scope>
    <source>
        <strain evidence="11">YNDBR</strain>
        <tissue evidence="11">Leaf</tissue>
    </source>
</reference>
<name>A0AAP0L4X1_9MAGN</name>
<dbReference type="EC" id="4.1.1.17" evidence="6"/>
<feature type="active site" description="Proton donor" evidence="9">
    <location>
        <position position="361"/>
    </location>
</feature>
<evidence type="ECO:0000256" key="9">
    <source>
        <dbReference type="PIRSR" id="PIRSR600183-50"/>
    </source>
</evidence>
<evidence type="ECO:0000256" key="8">
    <source>
        <dbReference type="ARBA" id="ARBA00049127"/>
    </source>
</evidence>
<evidence type="ECO:0000313" key="11">
    <source>
        <dbReference type="EMBL" id="KAK9164608.1"/>
    </source>
</evidence>
<comment type="similarity">
    <text evidence="2">Belongs to the Orn/Lys/Arg decarboxylase class-II family.</text>
</comment>
<dbReference type="InterPro" id="IPR029066">
    <property type="entry name" value="PLP-binding_barrel"/>
</dbReference>